<feature type="transmembrane region" description="Helical" evidence="2">
    <location>
        <begin position="118"/>
        <end position="139"/>
    </location>
</feature>
<keyword evidence="2" id="KW-1133">Transmembrane helix</keyword>
<dbReference type="GO" id="GO:0003677">
    <property type="term" value="F:DNA binding"/>
    <property type="evidence" value="ECO:0007669"/>
    <property type="project" value="UniProtKB-KW"/>
</dbReference>
<dbReference type="Gene3D" id="1.10.260.40">
    <property type="entry name" value="lambda repressor-like DNA-binding domains"/>
    <property type="match status" value="1"/>
</dbReference>
<name>U2P7G4_9FIRM</name>
<dbReference type="HOGENOM" id="CLU_060318_1_0_9"/>
<evidence type="ECO:0000256" key="2">
    <source>
        <dbReference type="SAM" id="Phobius"/>
    </source>
</evidence>
<comment type="caution">
    <text evidence="4">The sequence shown here is derived from an EMBL/GenBank/DDBJ whole genome shotgun (WGS) entry which is preliminary data.</text>
</comment>
<dbReference type="PANTHER" id="PTHR46558">
    <property type="entry name" value="TRACRIPTIONAL REGULATORY PROTEIN-RELATED-RELATED"/>
    <property type="match status" value="1"/>
</dbReference>
<evidence type="ECO:0000256" key="1">
    <source>
        <dbReference type="ARBA" id="ARBA00023125"/>
    </source>
</evidence>
<protein>
    <submittedName>
        <fullName evidence="4">DNA-binding helix-turn-helix protein</fullName>
    </submittedName>
</protein>
<gene>
    <name evidence="4" type="ORF">HMPREF0367_00599</name>
</gene>
<feature type="transmembrane region" description="Helical" evidence="2">
    <location>
        <begin position="240"/>
        <end position="267"/>
    </location>
</feature>
<keyword evidence="2" id="KW-0472">Membrane</keyword>
<reference evidence="4 5" key="1">
    <citation type="submission" date="2013-06" db="EMBL/GenBank/DDBJ databases">
        <authorList>
            <person name="Weinstock G."/>
            <person name="Sodergren E."/>
            <person name="Lobos E.A."/>
            <person name="Fulton L."/>
            <person name="Fulton R."/>
            <person name="Courtney L."/>
            <person name="Fronick C."/>
            <person name="O'Laughlin M."/>
            <person name="Godfrey J."/>
            <person name="Wilson R.M."/>
            <person name="Miner T."/>
            <person name="Farmer C."/>
            <person name="Delehaunty K."/>
            <person name="Cordes M."/>
            <person name="Minx P."/>
            <person name="Tomlinson C."/>
            <person name="Chen J."/>
            <person name="Wollam A."/>
            <person name="Pepin K.H."/>
            <person name="Bhonagiri V."/>
            <person name="Zhang X."/>
            <person name="Warren W."/>
            <person name="Mitreva M."/>
            <person name="Mardis E.R."/>
            <person name="Wilson R.K."/>
        </authorList>
    </citation>
    <scope>NUCLEOTIDE SEQUENCE [LARGE SCALE GENOMIC DNA]</scope>
    <source>
        <strain evidence="4 5">ATCC 27803</strain>
    </source>
</reference>
<dbReference type="Pfam" id="PF01381">
    <property type="entry name" value="HTH_3"/>
    <property type="match status" value="1"/>
</dbReference>
<dbReference type="PANTHER" id="PTHR46558:SF4">
    <property type="entry name" value="DNA-BIDING PHAGE PROTEIN"/>
    <property type="match status" value="1"/>
</dbReference>
<evidence type="ECO:0000313" key="5">
    <source>
        <dbReference type="Proteomes" id="UP000016658"/>
    </source>
</evidence>
<sequence>MLNVKIRTKVETQGGHNMIFADKLIRLRKKAGWSQEELASQMNVSRQSVSKWEGAQSVPDLDKIVRLSKLFGVSTDYLLKDEIEDADVTISEENDSSRRVTLEEANRFIEVKIETSKMVANGVFLCIISPICLLMLGALSETRSFGISENVAGAVGLIVLIILVAIAVAIFIYSHSKTARYEYLEGEIFDTEYGVISMVKERKEKFQNTYTKNNIIGVSLCILAMVPFFTGVMFEENNLILMVSLLCLALFIVGIGVILLIRVGIIWESFAKLLQEGDYTKEKKEKSPIIGVITTVYWLSVTAIYLAITLPTRNWQEGWIVWVIAAVLFPGVLAIANVFKKNKS</sequence>
<accession>U2P7G4</accession>
<dbReference type="InterPro" id="IPR010982">
    <property type="entry name" value="Lambda_DNA-bd_dom_sf"/>
</dbReference>
<feature type="transmembrane region" description="Helical" evidence="2">
    <location>
        <begin position="151"/>
        <end position="173"/>
    </location>
</feature>
<feature type="transmembrane region" description="Helical" evidence="2">
    <location>
        <begin position="288"/>
        <end position="308"/>
    </location>
</feature>
<dbReference type="PATRIC" id="fig|649755.3.peg.550"/>
<organism evidence="4 5">
    <name type="scientific">Faecalitalea cylindroides ATCC 27803</name>
    <dbReference type="NCBI Taxonomy" id="649755"/>
    <lineage>
        <taxon>Bacteria</taxon>
        <taxon>Bacillati</taxon>
        <taxon>Bacillota</taxon>
        <taxon>Erysipelotrichia</taxon>
        <taxon>Erysipelotrichales</taxon>
        <taxon>Erysipelotrichaceae</taxon>
        <taxon>Faecalitalea</taxon>
    </lineage>
</organism>
<dbReference type="CDD" id="cd00093">
    <property type="entry name" value="HTH_XRE"/>
    <property type="match status" value="1"/>
</dbReference>
<evidence type="ECO:0000313" key="4">
    <source>
        <dbReference type="EMBL" id="ERK46430.1"/>
    </source>
</evidence>
<proteinExistence type="predicted"/>
<dbReference type="Proteomes" id="UP000016658">
    <property type="component" value="Unassembled WGS sequence"/>
</dbReference>
<feature type="transmembrane region" description="Helical" evidence="2">
    <location>
        <begin position="320"/>
        <end position="339"/>
    </location>
</feature>
<dbReference type="InterPro" id="IPR001387">
    <property type="entry name" value="Cro/C1-type_HTH"/>
</dbReference>
<dbReference type="SUPFAM" id="SSF47413">
    <property type="entry name" value="lambda repressor-like DNA-binding domains"/>
    <property type="match status" value="1"/>
</dbReference>
<dbReference type="AlphaFoldDB" id="U2P7G4"/>
<feature type="domain" description="HTH cro/C1-type" evidence="3">
    <location>
        <begin position="24"/>
        <end position="78"/>
    </location>
</feature>
<dbReference type="EMBL" id="AWVI01000025">
    <property type="protein sequence ID" value="ERK46430.1"/>
    <property type="molecule type" value="Genomic_DNA"/>
</dbReference>
<dbReference type="PROSITE" id="PS50943">
    <property type="entry name" value="HTH_CROC1"/>
    <property type="match status" value="1"/>
</dbReference>
<keyword evidence="1 4" id="KW-0238">DNA-binding</keyword>
<feature type="transmembrane region" description="Helical" evidence="2">
    <location>
        <begin position="215"/>
        <end position="234"/>
    </location>
</feature>
<dbReference type="SMART" id="SM00530">
    <property type="entry name" value="HTH_XRE"/>
    <property type="match status" value="1"/>
</dbReference>
<keyword evidence="2" id="KW-0812">Transmembrane</keyword>
<evidence type="ECO:0000259" key="3">
    <source>
        <dbReference type="PROSITE" id="PS50943"/>
    </source>
</evidence>